<dbReference type="Proteomes" id="UP000516421">
    <property type="component" value="Chromosome"/>
</dbReference>
<organism evidence="7 8">
    <name type="scientific">Rothia amarae</name>
    <dbReference type="NCBI Taxonomy" id="169480"/>
    <lineage>
        <taxon>Bacteria</taxon>
        <taxon>Bacillati</taxon>
        <taxon>Actinomycetota</taxon>
        <taxon>Actinomycetes</taxon>
        <taxon>Micrococcales</taxon>
        <taxon>Micrococcaceae</taxon>
        <taxon>Rothia</taxon>
    </lineage>
</organism>
<dbReference type="GO" id="GO:0005886">
    <property type="term" value="C:plasma membrane"/>
    <property type="evidence" value="ECO:0007669"/>
    <property type="project" value="TreeGrafter"/>
</dbReference>
<gene>
    <name evidence="7" type="ORF">IDM48_07240</name>
</gene>
<feature type="domain" description="Penicillin-binding protein dimerisation" evidence="6">
    <location>
        <begin position="64"/>
        <end position="235"/>
    </location>
</feature>
<feature type="domain" description="Penicillin-binding protein transpeptidase" evidence="5">
    <location>
        <begin position="280"/>
        <end position="584"/>
    </location>
</feature>
<evidence type="ECO:0000313" key="8">
    <source>
        <dbReference type="Proteomes" id="UP000516421"/>
    </source>
</evidence>
<dbReference type="InterPro" id="IPR050515">
    <property type="entry name" value="Beta-lactam/transpept"/>
</dbReference>
<dbReference type="SUPFAM" id="SSF56601">
    <property type="entry name" value="beta-lactamase/transpeptidase-like"/>
    <property type="match status" value="1"/>
</dbReference>
<dbReference type="AlphaFoldDB" id="A0A7H2BHR4"/>
<comment type="similarity">
    <text evidence="2">Belongs to the transpeptidase family.</text>
</comment>
<dbReference type="InterPro" id="IPR036138">
    <property type="entry name" value="PBP_dimer_sf"/>
</dbReference>
<keyword evidence="3 4" id="KW-0472">Membrane</keyword>
<evidence type="ECO:0000313" key="7">
    <source>
        <dbReference type="EMBL" id="QNV39210.1"/>
    </source>
</evidence>
<evidence type="ECO:0000259" key="6">
    <source>
        <dbReference type="Pfam" id="PF03717"/>
    </source>
</evidence>
<proteinExistence type="inferred from homology"/>
<evidence type="ECO:0000256" key="1">
    <source>
        <dbReference type="ARBA" id="ARBA00004370"/>
    </source>
</evidence>
<protein>
    <submittedName>
        <fullName evidence="7">Penicillin-binding protein 2</fullName>
    </submittedName>
</protein>
<name>A0A7H2BHR4_9MICC</name>
<dbReference type="Gene3D" id="3.30.450.330">
    <property type="match status" value="1"/>
</dbReference>
<dbReference type="Gene3D" id="3.90.1310.10">
    <property type="entry name" value="Penicillin-binding protein 2a (Domain 2)"/>
    <property type="match status" value="1"/>
</dbReference>
<keyword evidence="8" id="KW-1185">Reference proteome</keyword>
<feature type="transmembrane region" description="Helical" evidence="4">
    <location>
        <begin position="21"/>
        <end position="41"/>
    </location>
</feature>
<comment type="subcellular location">
    <subcellularLocation>
        <location evidence="1">Membrane</location>
    </subcellularLocation>
</comment>
<dbReference type="InterPro" id="IPR012338">
    <property type="entry name" value="Beta-lactam/transpept-like"/>
</dbReference>
<accession>A0A7H2BHR4</accession>
<dbReference type="InterPro" id="IPR001460">
    <property type="entry name" value="PCN-bd_Tpept"/>
</dbReference>
<sequence length="615" mass="67126">MAPQNSNGVNPGDPRGIGRRGFLASAAAVGGLGILSTRLLYLQGFDPRGIAEQAKESRTRTQIIPALRGQILDTNNKVLARSVQRYNITVDQSAVTTFQRFKNNQSQDKEEVTPTQLVYQLADILDMKDSEVKSALDGTSKYKVIKENVTPEVYTKVMDLGATFLYGEVKSERMYPNGSVGGSVVGRFSMIEAAVEGSDKTQTTNNSTGIERVYDEALRGTDGERIFEISADGIRIPVGDEQTKKAQDGQNVRLTINQDIQYFAQEVIARRVKELKAQWGTVVVMKVDDGSIIALGDSKTMDPGSEKFELEDMTPRSISQAVEPGSTEKILTSTAVLEDTDVTPTTVFDVPAELQIEGQTINDAFTHPAQKRTFSGIITDSMNTGTVLAGKKLSKEQRYNWLKKYGMGELTGIELTGESQGLVPNYTDWDIRQQYTVLFGQGVAQTPLQTSLVFQTVGNLGIYQKPRIVEAVIDSDGTEHPIPVEEGRRIISEETARETLSLMENVVVQNAKGAQITGYRTGGKTGTAQAPSETQAGYDGYTTSFFGVAPIENPQFVVSVTIQRPQSNASNVGLAGGADQFSQIMEKVLHTYKVPYSTTEPVEIPKFPDGHDEKG</sequence>
<evidence type="ECO:0000256" key="3">
    <source>
        <dbReference type="ARBA" id="ARBA00023136"/>
    </source>
</evidence>
<dbReference type="GO" id="GO:0071555">
    <property type="term" value="P:cell wall organization"/>
    <property type="evidence" value="ECO:0007669"/>
    <property type="project" value="TreeGrafter"/>
</dbReference>
<dbReference type="EMBL" id="CP061538">
    <property type="protein sequence ID" value="QNV39210.1"/>
    <property type="molecule type" value="Genomic_DNA"/>
</dbReference>
<dbReference type="GO" id="GO:0008658">
    <property type="term" value="F:penicillin binding"/>
    <property type="evidence" value="ECO:0007669"/>
    <property type="project" value="InterPro"/>
</dbReference>
<dbReference type="InterPro" id="IPR005311">
    <property type="entry name" value="PBP_dimer"/>
</dbReference>
<dbReference type="Gene3D" id="3.40.710.10">
    <property type="entry name" value="DD-peptidase/beta-lactamase superfamily"/>
    <property type="match status" value="1"/>
</dbReference>
<dbReference type="RefSeq" id="WP_190616730.1">
    <property type="nucleotide sequence ID" value="NZ_CP061538.1"/>
</dbReference>
<reference evidence="7 8" key="1">
    <citation type="submission" date="2020-09" db="EMBL/GenBank/DDBJ databases">
        <title>Investigation of environmental microbe.</title>
        <authorList>
            <person name="Ou Y."/>
            <person name="Kang Q."/>
        </authorList>
    </citation>
    <scope>NUCLEOTIDE SEQUENCE [LARGE SCALE GENOMIC DNA]</scope>
    <source>
        <strain evidence="7 8">KJZ-9</strain>
    </source>
</reference>
<dbReference type="Pfam" id="PF00905">
    <property type="entry name" value="Transpeptidase"/>
    <property type="match status" value="1"/>
</dbReference>
<dbReference type="PANTHER" id="PTHR30627:SF1">
    <property type="entry name" value="PEPTIDOGLYCAN D,D-TRANSPEPTIDASE FTSI"/>
    <property type="match status" value="1"/>
</dbReference>
<dbReference type="Pfam" id="PF03717">
    <property type="entry name" value="PBP_dimer"/>
    <property type="match status" value="1"/>
</dbReference>
<evidence type="ECO:0000256" key="2">
    <source>
        <dbReference type="ARBA" id="ARBA00007171"/>
    </source>
</evidence>
<evidence type="ECO:0000256" key="4">
    <source>
        <dbReference type="SAM" id="Phobius"/>
    </source>
</evidence>
<keyword evidence="4" id="KW-1133">Transmembrane helix</keyword>
<dbReference type="KEGG" id="rama:IDM48_07240"/>
<evidence type="ECO:0000259" key="5">
    <source>
        <dbReference type="Pfam" id="PF00905"/>
    </source>
</evidence>
<dbReference type="PANTHER" id="PTHR30627">
    <property type="entry name" value="PEPTIDOGLYCAN D,D-TRANSPEPTIDASE"/>
    <property type="match status" value="1"/>
</dbReference>
<keyword evidence="4" id="KW-0812">Transmembrane</keyword>
<dbReference type="SUPFAM" id="SSF56519">
    <property type="entry name" value="Penicillin binding protein dimerisation domain"/>
    <property type="match status" value="1"/>
</dbReference>